<dbReference type="InterPro" id="IPR009057">
    <property type="entry name" value="Homeodomain-like_sf"/>
</dbReference>
<reference evidence="15 16" key="1">
    <citation type="submission" date="2018-10" db="EMBL/GenBank/DDBJ databases">
        <authorList>
            <consortium name="Pathogen Informatics"/>
        </authorList>
    </citation>
    <scope>NUCLEOTIDE SEQUENCE [LARGE SCALE GENOMIC DNA]</scope>
</reference>
<dbReference type="PROSITE" id="PS50023">
    <property type="entry name" value="LIM_DOMAIN_2"/>
    <property type="match status" value="2"/>
</dbReference>
<dbReference type="SUPFAM" id="SSF46689">
    <property type="entry name" value="Homeodomain-like"/>
    <property type="match status" value="1"/>
</dbReference>
<dbReference type="GO" id="GO:0048665">
    <property type="term" value="P:neuron fate specification"/>
    <property type="evidence" value="ECO:0007669"/>
    <property type="project" value="InterPro"/>
</dbReference>
<keyword evidence="16" id="KW-1185">Reference proteome</keyword>
<evidence type="ECO:0000313" key="15">
    <source>
        <dbReference type="EMBL" id="VDD80114.1"/>
    </source>
</evidence>
<evidence type="ECO:0000256" key="1">
    <source>
        <dbReference type="ARBA" id="ARBA00004123"/>
    </source>
</evidence>
<proteinExistence type="predicted"/>
<keyword evidence="5 10" id="KW-0440">LIM domain</keyword>
<feature type="domain" description="Homeobox" evidence="14">
    <location>
        <begin position="378"/>
        <end position="438"/>
    </location>
</feature>
<dbReference type="GO" id="GO:0003677">
    <property type="term" value="F:DNA binding"/>
    <property type="evidence" value="ECO:0007669"/>
    <property type="project" value="UniProtKB-UniRule"/>
</dbReference>
<evidence type="ECO:0000256" key="6">
    <source>
        <dbReference type="ARBA" id="ARBA00023125"/>
    </source>
</evidence>
<keyword evidence="7 9" id="KW-0371">Homeobox</keyword>
<feature type="compositionally biased region" description="Low complexity" evidence="12">
    <location>
        <begin position="219"/>
        <end position="230"/>
    </location>
</feature>
<dbReference type="STRING" id="53468.A0A158QUD8"/>
<feature type="compositionally biased region" description="Polar residues" evidence="12">
    <location>
        <begin position="343"/>
        <end position="356"/>
    </location>
</feature>
<dbReference type="InterPro" id="IPR047244">
    <property type="entry name" value="ISL1/2-like_LIM1"/>
</dbReference>
<evidence type="ECO:0000256" key="3">
    <source>
        <dbReference type="ARBA" id="ARBA00022737"/>
    </source>
</evidence>
<dbReference type="PANTHER" id="PTHR24204">
    <property type="entry name" value="INSULIN GENE ENHANCER PROTEIN"/>
    <property type="match status" value="1"/>
</dbReference>
<evidence type="ECO:0000313" key="16">
    <source>
        <dbReference type="Proteomes" id="UP000267029"/>
    </source>
</evidence>
<dbReference type="CDD" id="cd00086">
    <property type="entry name" value="homeodomain"/>
    <property type="match status" value="1"/>
</dbReference>
<evidence type="ECO:0000256" key="11">
    <source>
        <dbReference type="RuleBase" id="RU000682"/>
    </source>
</evidence>
<evidence type="ECO:0000256" key="12">
    <source>
        <dbReference type="SAM" id="MobiDB-lite"/>
    </source>
</evidence>
<evidence type="ECO:0000256" key="10">
    <source>
        <dbReference type="PROSITE-ProRule" id="PRU00125"/>
    </source>
</evidence>
<dbReference type="Gene3D" id="1.10.10.60">
    <property type="entry name" value="Homeodomain-like"/>
    <property type="match status" value="1"/>
</dbReference>
<evidence type="ECO:0000256" key="8">
    <source>
        <dbReference type="ARBA" id="ARBA00023242"/>
    </source>
</evidence>
<dbReference type="SMART" id="SM00132">
    <property type="entry name" value="LIM"/>
    <property type="match status" value="2"/>
</dbReference>
<evidence type="ECO:0000256" key="4">
    <source>
        <dbReference type="ARBA" id="ARBA00022833"/>
    </source>
</evidence>
<dbReference type="Gene3D" id="2.10.110.10">
    <property type="entry name" value="Cysteine Rich Protein"/>
    <property type="match status" value="2"/>
</dbReference>
<evidence type="ECO:0000256" key="2">
    <source>
        <dbReference type="ARBA" id="ARBA00022723"/>
    </source>
</evidence>
<dbReference type="GO" id="GO:0046872">
    <property type="term" value="F:metal ion binding"/>
    <property type="evidence" value="ECO:0007669"/>
    <property type="project" value="UniProtKB-KW"/>
</dbReference>
<evidence type="ECO:0000256" key="5">
    <source>
        <dbReference type="ARBA" id="ARBA00023038"/>
    </source>
</evidence>
<gene>
    <name evidence="15" type="ORF">MCOS_LOCUS6117</name>
</gene>
<dbReference type="InterPro" id="IPR001781">
    <property type="entry name" value="Znf_LIM"/>
</dbReference>
<dbReference type="GO" id="GO:0007409">
    <property type="term" value="P:axonogenesis"/>
    <property type="evidence" value="ECO:0007669"/>
    <property type="project" value="TreeGrafter"/>
</dbReference>
<keyword evidence="4 10" id="KW-0862">Zinc</keyword>
<feature type="region of interest" description="Disordered" evidence="12">
    <location>
        <begin position="343"/>
        <end position="383"/>
    </location>
</feature>
<dbReference type="Pfam" id="PF00046">
    <property type="entry name" value="Homeodomain"/>
    <property type="match status" value="1"/>
</dbReference>
<dbReference type="Proteomes" id="UP000267029">
    <property type="component" value="Unassembled WGS sequence"/>
</dbReference>
<dbReference type="FunFam" id="1.10.10.60:FF:000041">
    <property type="entry name" value="insulin gene enhancer protein ISL-1"/>
    <property type="match status" value="1"/>
</dbReference>
<dbReference type="InterPro" id="IPR047169">
    <property type="entry name" value="ISL1/2-like"/>
</dbReference>
<feature type="domain" description="LIM zinc-binding" evidence="13">
    <location>
        <begin position="150"/>
        <end position="212"/>
    </location>
</feature>
<name>A0A158QUD8_MESCO</name>
<sequence length="745" mass="80658">MEPASRAIITHPVSRQHPSPLSPEGERVRFVCKAAGKTVASHPLRWPSRMGVPSPVYLYCYANFLLGNEVPLTSANPLIGLLTAEEAVCVGCGSAIYDPFIMHVQPDLKWHGRCLKCHKCERGLSEEASCFVRNGKTYCREDYCNSSFLQRCAGCQQPITKVDLVLRIRGQTFHMGCFRCVACSAILQPGEEIAYHRNMPYCLRDAKLTLPDKWEAPSSATASAATTGSTRVEGDAEPKVLTLLSPAVHPPTMKSGEEQQAVKLTDGGEGTYFSPQPPHRTRSDSTSSSLDGPMGENDILMTPNSEGSQDEDDCSSLFGCMTSAAVSCLSGDISAHASHAINSDTSSLQQTPTSTGGHHPTRSGNGGGKSSGKRSKEQKTTRVRTVLNEKQLHMLRTCYAANPRPDALMKEQLVEMTGLSPRVIRVWFQNKRCKDKKKQIMIKQMEQHHQGTSDLILRQKSRRAKGRGGPAEGTMTHVHMPHITRPNLTTASLSAQALSSSPWLTPGVWSIGRQANLCVVYNLTNANNDVYYPNLSGGGHLQLSTQCQCFLQNGMHPCGLQGVPMVAGSPLPNDPTMLCPSSGIDVQRISSDNGGPMCSPMKSEVSTPPPPPTSSQPRFSPAYPPPPPPHLFNGMLPPISHVDMKPPSHSSSAQIMLSPSMGLSGGDEGTFPPFQQLVSTFDLMDPMQRGPPLHQDTFINGSRMNYPPGVPPPSTSDGPSFVFPMGDSTFTTLRPINLRPPSLST</sequence>
<feature type="DNA-binding region" description="Homeobox" evidence="9">
    <location>
        <begin position="380"/>
        <end position="439"/>
    </location>
</feature>
<dbReference type="PROSITE" id="PS50071">
    <property type="entry name" value="HOMEOBOX_2"/>
    <property type="match status" value="1"/>
</dbReference>
<accession>A0A158QUD8</accession>
<dbReference type="EMBL" id="UXSR01005236">
    <property type="protein sequence ID" value="VDD80114.1"/>
    <property type="molecule type" value="Genomic_DNA"/>
</dbReference>
<evidence type="ECO:0000259" key="14">
    <source>
        <dbReference type="PROSITE" id="PS50071"/>
    </source>
</evidence>
<dbReference type="PANTHER" id="PTHR24204:SF8">
    <property type="entry name" value="TAILUP, ISOFORM A"/>
    <property type="match status" value="1"/>
</dbReference>
<dbReference type="AlphaFoldDB" id="A0A158QUD8"/>
<keyword evidence="3" id="KW-0677">Repeat</keyword>
<dbReference type="SUPFAM" id="SSF57716">
    <property type="entry name" value="Glucocorticoid receptor-like (DNA-binding domain)"/>
    <property type="match status" value="1"/>
</dbReference>
<keyword evidence="6 9" id="KW-0238">DNA-binding</keyword>
<dbReference type="InterPro" id="IPR001356">
    <property type="entry name" value="HD"/>
</dbReference>
<dbReference type="PROSITE" id="PS00478">
    <property type="entry name" value="LIM_DOMAIN_1"/>
    <property type="match status" value="1"/>
</dbReference>
<feature type="region of interest" description="Disordered" evidence="12">
    <location>
        <begin position="589"/>
        <end position="631"/>
    </location>
</feature>
<evidence type="ECO:0000259" key="13">
    <source>
        <dbReference type="PROSITE" id="PS50023"/>
    </source>
</evidence>
<dbReference type="OrthoDB" id="125004at2759"/>
<evidence type="ECO:0008006" key="17">
    <source>
        <dbReference type="Google" id="ProtNLM"/>
    </source>
</evidence>
<organism evidence="15 16">
    <name type="scientific">Mesocestoides corti</name>
    <name type="common">Flatworm</name>
    <dbReference type="NCBI Taxonomy" id="53468"/>
    <lineage>
        <taxon>Eukaryota</taxon>
        <taxon>Metazoa</taxon>
        <taxon>Spiralia</taxon>
        <taxon>Lophotrochozoa</taxon>
        <taxon>Platyhelminthes</taxon>
        <taxon>Cestoda</taxon>
        <taxon>Eucestoda</taxon>
        <taxon>Cyclophyllidea</taxon>
        <taxon>Mesocestoididae</taxon>
        <taxon>Mesocestoides</taxon>
    </lineage>
</organism>
<keyword evidence="8 9" id="KW-0539">Nucleus</keyword>
<feature type="domain" description="LIM zinc-binding" evidence="13">
    <location>
        <begin position="87"/>
        <end position="149"/>
    </location>
</feature>
<evidence type="ECO:0000256" key="9">
    <source>
        <dbReference type="PROSITE-ProRule" id="PRU00108"/>
    </source>
</evidence>
<dbReference type="SMART" id="SM00389">
    <property type="entry name" value="HOX"/>
    <property type="match status" value="1"/>
</dbReference>
<dbReference type="PROSITE" id="PS00027">
    <property type="entry name" value="HOMEOBOX_1"/>
    <property type="match status" value="1"/>
</dbReference>
<dbReference type="Pfam" id="PF00412">
    <property type="entry name" value="LIM"/>
    <property type="match status" value="2"/>
</dbReference>
<feature type="region of interest" description="Disordered" evidence="12">
    <location>
        <begin position="219"/>
        <end position="238"/>
    </location>
</feature>
<keyword evidence="2 10" id="KW-0479">Metal-binding</keyword>
<protein>
    <recommendedName>
        <fullName evidence="17">Homeobox domain-containing protein</fullName>
    </recommendedName>
</protein>
<dbReference type="GO" id="GO:0005634">
    <property type="term" value="C:nucleus"/>
    <property type="evidence" value="ECO:0007669"/>
    <property type="project" value="UniProtKB-SubCell"/>
</dbReference>
<dbReference type="InterPro" id="IPR017970">
    <property type="entry name" value="Homeobox_CS"/>
</dbReference>
<dbReference type="GO" id="GO:0000981">
    <property type="term" value="F:DNA-binding transcription factor activity, RNA polymerase II-specific"/>
    <property type="evidence" value="ECO:0007669"/>
    <property type="project" value="InterPro"/>
</dbReference>
<feature type="region of interest" description="Disordered" evidence="12">
    <location>
        <begin position="1"/>
        <end position="24"/>
    </location>
</feature>
<comment type="subcellular location">
    <subcellularLocation>
        <location evidence="1 9 11">Nucleus</location>
    </subcellularLocation>
</comment>
<dbReference type="CDD" id="cd09366">
    <property type="entry name" value="LIM1_Isl"/>
    <property type="match status" value="1"/>
</dbReference>
<evidence type="ECO:0000256" key="7">
    <source>
        <dbReference type="ARBA" id="ARBA00023155"/>
    </source>
</evidence>
<dbReference type="GO" id="GO:0045944">
    <property type="term" value="P:positive regulation of transcription by RNA polymerase II"/>
    <property type="evidence" value="ECO:0007669"/>
    <property type="project" value="InterPro"/>
</dbReference>
<feature type="region of interest" description="Disordered" evidence="12">
    <location>
        <begin position="266"/>
        <end position="313"/>
    </location>
</feature>